<keyword evidence="3 7" id="KW-0812">Transmembrane</keyword>
<dbReference type="GO" id="GO:0005886">
    <property type="term" value="C:plasma membrane"/>
    <property type="evidence" value="ECO:0007669"/>
    <property type="project" value="UniProtKB-SubCell"/>
</dbReference>
<dbReference type="GO" id="GO:0022857">
    <property type="term" value="F:transmembrane transporter activity"/>
    <property type="evidence" value="ECO:0007669"/>
    <property type="project" value="TreeGrafter"/>
</dbReference>
<evidence type="ECO:0000313" key="10">
    <source>
        <dbReference type="EMBL" id="ABJ85090.1"/>
    </source>
</evidence>
<proteinExistence type="inferred from homology"/>
<keyword evidence="5 7" id="KW-0472">Membrane</keyword>
<protein>
    <recommendedName>
        <fullName evidence="11">ABC transporter permease</fullName>
    </recommendedName>
</protein>
<organism evidence="10">
    <name type="scientific">Solibacter usitatus (strain Ellin6076)</name>
    <dbReference type="NCBI Taxonomy" id="234267"/>
    <lineage>
        <taxon>Bacteria</taxon>
        <taxon>Pseudomonadati</taxon>
        <taxon>Acidobacteriota</taxon>
        <taxon>Terriglobia</taxon>
        <taxon>Bryobacterales</taxon>
        <taxon>Solibacteraceae</taxon>
        <taxon>Candidatus Solibacter</taxon>
    </lineage>
</organism>
<dbReference type="EMBL" id="CP000473">
    <property type="protein sequence ID" value="ABJ85090.1"/>
    <property type="molecule type" value="Genomic_DNA"/>
</dbReference>
<evidence type="ECO:0000256" key="2">
    <source>
        <dbReference type="ARBA" id="ARBA00022475"/>
    </source>
</evidence>
<feature type="domain" description="ABC3 transporter permease C-terminal" evidence="8">
    <location>
        <begin position="292"/>
        <end position="404"/>
    </location>
</feature>
<evidence type="ECO:0008006" key="11">
    <source>
        <dbReference type="Google" id="ProtNLM"/>
    </source>
</evidence>
<evidence type="ECO:0000256" key="3">
    <source>
        <dbReference type="ARBA" id="ARBA00022692"/>
    </source>
</evidence>
<dbReference type="InParanoid" id="Q01Z25"/>
<keyword evidence="4 7" id="KW-1133">Transmembrane helix</keyword>
<feature type="domain" description="MacB-like periplasmic core" evidence="9">
    <location>
        <begin position="25"/>
        <end position="249"/>
    </location>
</feature>
<name>Q01Z25_SOLUE</name>
<evidence type="ECO:0000256" key="4">
    <source>
        <dbReference type="ARBA" id="ARBA00022989"/>
    </source>
</evidence>
<evidence type="ECO:0000256" key="6">
    <source>
        <dbReference type="ARBA" id="ARBA00038076"/>
    </source>
</evidence>
<dbReference type="InterPro" id="IPR050250">
    <property type="entry name" value="Macrolide_Exporter_MacB"/>
</dbReference>
<dbReference type="STRING" id="234267.Acid_4126"/>
<evidence type="ECO:0000259" key="8">
    <source>
        <dbReference type="Pfam" id="PF02687"/>
    </source>
</evidence>
<evidence type="ECO:0000256" key="5">
    <source>
        <dbReference type="ARBA" id="ARBA00023136"/>
    </source>
</evidence>
<evidence type="ECO:0000256" key="1">
    <source>
        <dbReference type="ARBA" id="ARBA00004651"/>
    </source>
</evidence>
<dbReference type="PANTHER" id="PTHR30572:SF4">
    <property type="entry name" value="ABC TRANSPORTER PERMEASE YTRF"/>
    <property type="match status" value="1"/>
</dbReference>
<accession>Q01Z25</accession>
<dbReference type="AlphaFoldDB" id="Q01Z25"/>
<gene>
    <name evidence="10" type="ordered locus">Acid_4126</name>
</gene>
<comment type="similarity">
    <text evidence="6">Belongs to the ABC-4 integral membrane protein family.</text>
</comment>
<feature type="transmembrane region" description="Helical" evidence="7">
    <location>
        <begin position="26"/>
        <end position="49"/>
    </location>
</feature>
<dbReference type="eggNOG" id="COG0577">
    <property type="taxonomic scope" value="Bacteria"/>
</dbReference>
<comment type="subcellular location">
    <subcellularLocation>
        <location evidence="1">Cell membrane</location>
        <topology evidence="1">Multi-pass membrane protein</topology>
    </subcellularLocation>
</comment>
<dbReference type="PANTHER" id="PTHR30572">
    <property type="entry name" value="MEMBRANE COMPONENT OF TRANSPORTER-RELATED"/>
    <property type="match status" value="1"/>
</dbReference>
<keyword evidence="2" id="KW-1003">Cell membrane</keyword>
<feature type="transmembrane region" description="Helical" evidence="7">
    <location>
        <begin position="333"/>
        <end position="362"/>
    </location>
</feature>
<dbReference type="Pfam" id="PF12704">
    <property type="entry name" value="MacB_PCD"/>
    <property type="match status" value="1"/>
</dbReference>
<reference evidence="10" key="1">
    <citation type="submission" date="2006-10" db="EMBL/GenBank/DDBJ databases">
        <title>Complete sequence of Solibacter usitatus Ellin6076.</title>
        <authorList>
            <consortium name="US DOE Joint Genome Institute"/>
            <person name="Copeland A."/>
            <person name="Lucas S."/>
            <person name="Lapidus A."/>
            <person name="Barry K."/>
            <person name="Detter J.C."/>
            <person name="Glavina del Rio T."/>
            <person name="Hammon N."/>
            <person name="Israni S."/>
            <person name="Dalin E."/>
            <person name="Tice H."/>
            <person name="Pitluck S."/>
            <person name="Thompson L.S."/>
            <person name="Brettin T."/>
            <person name="Bruce D."/>
            <person name="Han C."/>
            <person name="Tapia R."/>
            <person name="Gilna P."/>
            <person name="Schmutz J."/>
            <person name="Larimer F."/>
            <person name="Land M."/>
            <person name="Hauser L."/>
            <person name="Kyrpides N."/>
            <person name="Mikhailova N."/>
            <person name="Janssen P.H."/>
            <person name="Kuske C.R."/>
            <person name="Richardson P."/>
        </authorList>
    </citation>
    <scope>NUCLEOTIDE SEQUENCE</scope>
    <source>
        <strain evidence="10">Ellin6076</strain>
    </source>
</reference>
<dbReference type="InterPro" id="IPR003838">
    <property type="entry name" value="ABC3_permease_C"/>
</dbReference>
<dbReference type="InterPro" id="IPR025857">
    <property type="entry name" value="MacB_PCD"/>
</dbReference>
<feature type="transmembrane region" description="Helical" evidence="7">
    <location>
        <begin position="374"/>
        <end position="394"/>
    </location>
</feature>
<sequence length="412" mass="44822">MTSHASFWEAVKGALQSLRGSKLRSFLTLLGIILATTTLIAVMSVISGMDVYIAQNVSSMGADGYRVQRIVMMGFDPKKYMEMLRRNPQLSRDEYDFLRSRLTMTNELGISTGRSVSIHRGTEISEGVGLQGATPNIGVITNFDAEEGRFISETENDRHMNVAFIGHDLKDKFFAGQSAIGQTINAEGVVFEVVGVAKAKGSVFGQSQDNFLVIPVNTYFKIWGARNGMQFAGTAIDHDHLLQAQEEARMLLRSYRHLKPKEDDTFSMLTSDALLNFWNQLTGAIAATAVAVVSVFLVVGGIVIMNIMLAVVTERTHEIGIRKSVGARSRDILNQFLVESAMLSASGGLIGVAIAWIVAVLVRTLTPVPMSVPVMAVFVGVTLSAVVGLFFGIYPAQRAAKLDPIEALRAEK</sequence>
<dbReference type="KEGG" id="sus:Acid_4126"/>
<dbReference type="Pfam" id="PF02687">
    <property type="entry name" value="FtsX"/>
    <property type="match status" value="1"/>
</dbReference>
<feature type="transmembrane region" description="Helical" evidence="7">
    <location>
        <begin position="284"/>
        <end position="312"/>
    </location>
</feature>
<evidence type="ECO:0000259" key="9">
    <source>
        <dbReference type="Pfam" id="PF12704"/>
    </source>
</evidence>
<dbReference type="HOGENOM" id="CLU_000604_8_0_0"/>
<evidence type="ECO:0000256" key="7">
    <source>
        <dbReference type="SAM" id="Phobius"/>
    </source>
</evidence>
<dbReference type="OrthoDB" id="9770036at2"/>